<feature type="transmembrane region" description="Helical" evidence="5">
    <location>
        <begin position="121"/>
        <end position="145"/>
    </location>
</feature>
<evidence type="ECO:0000256" key="5">
    <source>
        <dbReference type="SAM" id="Phobius"/>
    </source>
</evidence>
<feature type="transmembrane region" description="Helical" evidence="5">
    <location>
        <begin position="65"/>
        <end position="85"/>
    </location>
</feature>
<feature type="transmembrane region" description="Helical" evidence="5">
    <location>
        <begin position="39"/>
        <end position="59"/>
    </location>
</feature>
<dbReference type="AlphaFoldDB" id="A0A1T5IGT8"/>
<feature type="transmembrane region" description="Helical" evidence="5">
    <location>
        <begin position="199"/>
        <end position="228"/>
    </location>
</feature>
<sequence>MTLQTTLTGRLRGRWDFLIILTIKLAIIGMFLPIKISNFIMFLLLALVLLIGKYSDAWSRLKRSILPYFLLYYAIHIVGILYSENHFAAIKELDKKIPFLILPVVFSLIDPKLLLKERVNILLFFARLTIIVSIALGIYSFIRYWQTKDINVFFYTGFTDLIKFHPVYLAGYLIFATIILLVIPKERVAKWSVIRDGGIIIFSFFMLILISSKTALFIFLVLIGYILLERITSIHWSSKILICVGFLMMSGVVIYSFPVTRARIQDSLNSNWSGILDDEYTQKASTYTGATLRFSFWKVTAKEIYSDNKVLEGVGTGDQTDYLNKVYDKYGLLNVGYVNYNLHNVLMEVILEFGLIGFAFFTALILKASHLAKIYGDNILACLLVIFILLGMTESLWNINKGIFFFTFFFCFLCCSLPTKSTYLDK</sequence>
<proteinExistence type="predicted"/>
<keyword evidence="8" id="KW-1185">Reference proteome</keyword>
<organism evidence="7 8">
    <name type="scientific">Ohtaekwangia koreensis</name>
    <dbReference type="NCBI Taxonomy" id="688867"/>
    <lineage>
        <taxon>Bacteria</taxon>
        <taxon>Pseudomonadati</taxon>
        <taxon>Bacteroidota</taxon>
        <taxon>Cytophagia</taxon>
        <taxon>Cytophagales</taxon>
        <taxon>Fulvivirgaceae</taxon>
        <taxon>Ohtaekwangia</taxon>
    </lineage>
</organism>
<dbReference type="GO" id="GO:0016020">
    <property type="term" value="C:membrane"/>
    <property type="evidence" value="ECO:0007669"/>
    <property type="project" value="UniProtKB-SubCell"/>
</dbReference>
<name>A0A1T5IGT8_9BACT</name>
<feature type="transmembrane region" description="Helical" evidence="5">
    <location>
        <begin position="15"/>
        <end position="32"/>
    </location>
</feature>
<evidence type="ECO:0000313" key="7">
    <source>
        <dbReference type="EMBL" id="SKC38345.1"/>
    </source>
</evidence>
<dbReference type="InterPro" id="IPR051533">
    <property type="entry name" value="WaaL-like"/>
</dbReference>
<dbReference type="GO" id="GO:0016874">
    <property type="term" value="F:ligase activity"/>
    <property type="evidence" value="ECO:0007669"/>
    <property type="project" value="UniProtKB-KW"/>
</dbReference>
<feature type="transmembrane region" description="Helical" evidence="5">
    <location>
        <begin position="378"/>
        <end position="397"/>
    </location>
</feature>
<feature type="transmembrane region" description="Helical" evidence="5">
    <location>
        <begin position="240"/>
        <end position="258"/>
    </location>
</feature>
<keyword evidence="2 5" id="KW-0812">Transmembrane</keyword>
<evidence type="ECO:0000256" key="1">
    <source>
        <dbReference type="ARBA" id="ARBA00004141"/>
    </source>
</evidence>
<dbReference type="RefSeq" id="WP_079684671.1">
    <property type="nucleotide sequence ID" value="NZ_FUZU01000001.1"/>
</dbReference>
<feature type="transmembrane region" description="Helical" evidence="5">
    <location>
        <begin position="166"/>
        <end position="184"/>
    </location>
</feature>
<feature type="transmembrane region" description="Helical" evidence="5">
    <location>
        <begin position="345"/>
        <end position="366"/>
    </location>
</feature>
<evidence type="ECO:0000256" key="2">
    <source>
        <dbReference type="ARBA" id="ARBA00022692"/>
    </source>
</evidence>
<dbReference type="Pfam" id="PF04932">
    <property type="entry name" value="Wzy_C"/>
    <property type="match status" value="1"/>
</dbReference>
<dbReference type="Proteomes" id="UP000190961">
    <property type="component" value="Unassembled WGS sequence"/>
</dbReference>
<keyword evidence="4 5" id="KW-0472">Membrane</keyword>
<keyword evidence="7" id="KW-0436">Ligase</keyword>
<evidence type="ECO:0000313" key="8">
    <source>
        <dbReference type="Proteomes" id="UP000190961"/>
    </source>
</evidence>
<protein>
    <submittedName>
        <fullName evidence="7">O-antigen ligase like membrane protein</fullName>
    </submittedName>
</protein>
<gene>
    <name evidence="7" type="ORF">SAMN05660236_0011</name>
</gene>
<keyword evidence="3 5" id="KW-1133">Transmembrane helix</keyword>
<dbReference type="OrthoDB" id="1631746at2"/>
<evidence type="ECO:0000256" key="4">
    <source>
        <dbReference type="ARBA" id="ARBA00023136"/>
    </source>
</evidence>
<feature type="domain" description="O-antigen ligase-related" evidence="6">
    <location>
        <begin position="200"/>
        <end position="361"/>
    </location>
</feature>
<evidence type="ECO:0000256" key="3">
    <source>
        <dbReference type="ARBA" id="ARBA00022989"/>
    </source>
</evidence>
<dbReference type="InterPro" id="IPR007016">
    <property type="entry name" value="O-antigen_ligase-rel_domated"/>
</dbReference>
<dbReference type="PANTHER" id="PTHR37422:SF13">
    <property type="entry name" value="LIPOPOLYSACCHARIDE BIOSYNTHESIS PROTEIN PA4999-RELATED"/>
    <property type="match status" value="1"/>
</dbReference>
<accession>A0A1T5IGT8</accession>
<dbReference type="PANTHER" id="PTHR37422">
    <property type="entry name" value="TEICHURONIC ACID BIOSYNTHESIS PROTEIN TUAE"/>
    <property type="match status" value="1"/>
</dbReference>
<feature type="transmembrane region" description="Helical" evidence="5">
    <location>
        <begin position="403"/>
        <end position="423"/>
    </location>
</feature>
<evidence type="ECO:0000259" key="6">
    <source>
        <dbReference type="Pfam" id="PF04932"/>
    </source>
</evidence>
<comment type="subcellular location">
    <subcellularLocation>
        <location evidence="1">Membrane</location>
        <topology evidence="1">Multi-pass membrane protein</topology>
    </subcellularLocation>
</comment>
<reference evidence="7 8" key="1">
    <citation type="submission" date="2017-02" db="EMBL/GenBank/DDBJ databases">
        <authorList>
            <person name="Peterson S.W."/>
        </authorList>
    </citation>
    <scope>NUCLEOTIDE SEQUENCE [LARGE SCALE GENOMIC DNA]</scope>
    <source>
        <strain evidence="7 8">DSM 25262</strain>
    </source>
</reference>
<dbReference type="EMBL" id="FUZU01000001">
    <property type="protein sequence ID" value="SKC38345.1"/>
    <property type="molecule type" value="Genomic_DNA"/>
</dbReference>
<dbReference type="STRING" id="688867.SAMN05660236_0011"/>